<comment type="similarity">
    <text evidence="1">Belongs to the N(4)/N(6)-methyltransferase family.</text>
</comment>
<dbReference type="PROSITE" id="PS00092">
    <property type="entry name" value="N6_MTASE"/>
    <property type="match status" value="1"/>
</dbReference>
<dbReference type="SUPFAM" id="SSF53335">
    <property type="entry name" value="S-adenosyl-L-methionine-dependent methyltransferases"/>
    <property type="match status" value="1"/>
</dbReference>
<dbReference type="GO" id="GO:0008168">
    <property type="term" value="F:methyltransferase activity"/>
    <property type="evidence" value="ECO:0007669"/>
    <property type="project" value="UniProtKB-KW"/>
</dbReference>
<dbReference type="InterPro" id="IPR029063">
    <property type="entry name" value="SAM-dependent_MTases_sf"/>
</dbReference>
<dbReference type="InterPro" id="IPR050953">
    <property type="entry name" value="N4_N6_ade-DNA_methylase"/>
</dbReference>
<evidence type="ECO:0000259" key="8">
    <source>
        <dbReference type="Pfam" id="PF22837"/>
    </source>
</evidence>
<dbReference type="EMBL" id="BAABIP010000022">
    <property type="protein sequence ID" value="GAA4775134.1"/>
    <property type="molecule type" value="Genomic_DNA"/>
</dbReference>
<dbReference type="PRINTS" id="PR00507">
    <property type="entry name" value="N12N6MTFRASE"/>
</dbReference>
<evidence type="ECO:0000313" key="9">
    <source>
        <dbReference type="EMBL" id="GAA4775134.1"/>
    </source>
</evidence>
<gene>
    <name evidence="9" type="ORF">GCM10023230_27520</name>
</gene>
<comment type="caution">
    <text evidence="9">The sequence shown here is derived from an EMBL/GenBank/DDBJ whole genome shotgun (WGS) entry which is preliminary data.</text>
</comment>
<comment type="catalytic activity">
    <reaction evidence="6">
        <text>a 2'-deoxyadenosine in DNA + S-adenosyl-L-methionine = an N(6)-methyl-2'-deoxyadenosine in DNA + S-adenosyl-L-homocysteine + H(+)</text>
        <dbReference type="Rhea" id="RHEA:15197"/>
        <dbReference type="Rhea" id="RHEA-COMP:12418"/>
        <dbReference type="Rhea" id="RHEA-COMP:12419"/>
        <dbReference type="ChEBI" id="CHEBI:15378"/>
        <dbReference type="ChEBI" id="CHEBI:57856"/>
        <dbReference type="ChEBI" id="CHEBI:59789"/>
        <dbReference type="ChEBI" id="CHEBI:90615"/>
        <dbReference type="ChEBI" id="CHEBI:90616"/>
        <dbReference type="EC" id="2.1.1.72"/>
    </reaction>
</comment>
<dbReference type="PANTHER" id="PTHR33841:SF5">
    <property type="entry name" value="DNA METHYLASE (MODIFICATION METHYLASE) (METHYLTRANSFERASE)-RELATED"/>
    <property type="match status" value="1"/>
</dbReference>
<dbReference type="InterPro" id="IPR002052">
    <property type="entry name" value="DNA_methylase_N6_adenine_CS"/>
</dbReference>
<protein>
    <recommendedName>
        <fullName evidence="2">site-specific DNA-methyltransferase (adenine-specific)</fullName>
        <ecNumber evidence="2">2.1.1.72</ecNumber>
    </recommendedName>
</protein>
<dbReference type="RefSeq" id="WP_264543285.1">
    <property type="nucleotide sequence ID" value="NZ_BAABIP010000022.1"/>
</dbReference>
<reference evidence="10" key="1">
    <citation type="journal article" date="2019" name="Int. J. Syst. Evol. Microbiol.">
        <title>The Global Catalogue of Microorganisms (GCM) 10K type strain sequencing project: providing services to taxonomists for standard genome sequencing and annotation.</title>
        <authorList>
            <consortium name="The Broad Institute Genomics Platform"/>
            <consortium name="The Broad Institute Genome Sequencing Center for Infectious Disease"/>
            <person name="Wu L."/>
            <person name="Ma J."/>
        </authorList>
    </citation>
    <scope>NUCLEOTIDE SEQUENCE [LARGE SCALE GENOMIC DNA]</scope>
    <source>
        <strain evidence="10">JCM 18198</strain>
    </source>
</reference>
<evidence type="ECO:0000256" key="3">
    <source>
        <dbReference type="ARBA" id="ARBA00022603"/>
    </source>
</evidence>
<sequence length="523" mass="60732">MDKKQTGSYYTPEYLAGFISKKVLSFFGDNTAISILEPSVGDGSFISQFAKNDSLKIKLTALDLNNEELKKASNKWSGKNAIFKTIDFLEFESKTRFSAIIGNPPYIKKALLKEEQILACKEIHSNENLTEKSVKNIWTTFLVKSTTLLKNNGVLAFVLPSELLQVKFAEEIREYLKNQFQRIEIYTFNDLMFECKGQDTIVLIAYKKHNERGEFFTNIQFKEELENNSYTLKNNNLLVDSNIKWTHHFLTADELNFLDNLKQKLKTVDYYTDSKPGIVTAANNFFIINKEIEKKYNLSKYTKPIIQKGIFVNGSVVFNEENILKLEQSNLPTKLLQLNENDKISKSLSDYLSIGTEQKIHKRYKCKIRNNWYVIPNISTVPDALFFKRCHNYPKLLRNNSNALVTDSAYKVNMKSDWDLNSFIFSFYNSLTLVFAETNGRYYGGGVLELTPSEFKNLPIPYINITSEKFDEFTIEFENKENIEEILFKYDKQILGQALSMNDDEIKKIQDIRTKLINKRMRN</sequence>
<evidence type="ECO:0000259" key="7">
    <source>
        <dbReference type="Pfam" id="PF07669"/>
    </source>
</evidence>
<dbReference type="Proteomes" id="UP001500141">
    <property type="component" value="Unassembled WGS sequence"/>
</dbReference>
<evidence type="ECO:0000256" key="2">
    <source>
        <dbReference type="ARBA" id="ARBA00011900"/>
    </source>
</evidence>
<feature type="domain" description="Type II methyltransferase M.Eco57I C-terminal" evidence="8">
    <location>
        <begin position="243"/>
        <end position="495"/>
    </location>
</feature>
<keyword evidence="3 9" id="KW-0489">Methyltransferase</keyword>
<dbReference type="Gene3D" id="3.40.50.150">
    <property type="entry name" value="Vaccinia Virus protein VP39"/>
    <property type="match status" value="1"/>
</dbReference>
<dbReference type="Pfam" id="PF22837">
    <property type="entry name" value="M_Eco57I_C"/>
    <property type="match status" value="1"/>
</dbReference>
<evidence type="ECO:0000256" key="1">
    <source>
        <dbReference type="ARBA" id="ARBA00006594"/>
    </source>
</evidence>
<keyword evidence="4" id="KW-0808">Transferase</keyword>
<keyword evidence="10" id="KW-1185">Reference proteome</keyword>
<dbReference type="InterPro" id="IPR011639">
    <property type="entry name" value="MethylTrfase_TaqI-like_dom"/>
</dbReference>
<organism evidence="9 10">
    <name type="scientific">Flavobacterium hankyongi</name>
    <dbReference type="NCBI Taxonomy" id="1176532"/>
    <lineage>
        <taxon>Bacteria</taxon>
        <taxon>Pseudomonadati</taxon>
        <taxon>Bacteroidota</taxon>
        <taxon>Flavobacteriia</taxon>
        <taxon>Flavobacteriales</taxon>
        <taxon>Flavobacteriaceae</taxon>
        <taxon>Flavobacterium</taxon>
    </lineage>
</organism>
<evidence type="ECO:0000313" key="10">
    <source>
        <dbReference type="Proteomes" id="UP001500141"/>
    </source>
</evidence>
<evidence type="ECO:0000256" key="6">
    <source>
        <dbReference type="ARBA" id="ARBA00047942"/>
    </source>
</evidence>
<proteinExistence type="inferred from homology"/>
<dbReference type="EC" id="2.1.1.72" evidence="2"/>
<dbReference type="InterPro" id="IPR054520">
    <property type="entry name" value="M_Eco57I_C"/>
</dbReference>
<dbReference type="Pfam" id="PF07669">
    <property type="entry name" value="Eco57I"/>
    <property type="match status" value="1"/>
</dbReference>
<evidence type="ECO:0000256" key="4">
    <source>
        <dbReference type="ARBA" id="ARBA00022679"/>
    </source>
</evidence>
<dbReference type="CDD" id="cd02440">
    <property type="entry name" value="AdoMet_MTases"/>
    <property type="match status" value="1"/>
</dbReference>
<keyword evidence="5" id="KW-0949">S-adenosyl-L-methionine</keyword>
<name>A0ABP9A6G2_9FLAO</name>
<feature type="domain" description="Type II methyltransferase M.TaqI-like" evidence="7">
    <location>
        <begin position="51"/>
        <end position="190"/>
    </location>
</feature>
<dbReference type="GO" id="GO:0032259">
    <property type="term" value="P:methylation"/>
    <property type="evidence" value="ECO:0007669"/>
    <property type="project" value="UniProtKB-KW"/>
</dbReference>
<dbReference type="PANTHER" id="PTHR33841">
    <property type="entry name" value="DNA METHYLTRANSFERASE YEEA-RELATED"/>
    <property type="match status" value="1"/>
</dbReference>
<evidence type="ECO:0000256" key="5">
    <source>
        <dbReference type="ARBA" id="ARBA00022691"/>
    </source>
</evidence>
<accession>A0ABP9A6G2</accession>